<dbReference type="EMBL" id="HBUF01598271">
    <property type="protein sequence ID" value="CAG6775394.1"/>
    <property type="molecule type" value="Transcribed_RNA"/>
</dbReference>
<protein>
    <submittedName>
        <fullName evidence="1">Uncharacterized protein</fullName>
    </submittedName>
</protein>
<evidence type="ECO:0000313" key="1">
    <source>
        <dbReference type="EMBL" id="CAG6775394.1"/>
    </source>
</evidence>
<accession>A0A8D9F3V1</accession>
<dbReference type="AlphaFoldDB" id="A0A8D9F3V1"/>
<proteinExistence type="predicted"/>
<reference evidence="1" key="1">
    <citation type="submission" date="2021-05" db="EMBL/GenBank/DDBJ databases">
        <authorList>
            <person name="Alioto T."/>
            <person name="Alioto T."/>
            <person name="Gomez Garrido J."/>
        </authorList>
    </citation>
    <scope>NUCLEOTIDE SEQUENCE</scope>
</reference>
<name>A0A8D9F3V1_9HEMI</name>
<sequence length="124" mass="14291">MFDRVLTLKVPLIFAMAELEYESNICHADRQQIAQCRDALRKFEQATQIVSAEKDIVLSKLNYVMEELLAHTKVLKNIECSPQLTEFHGVLYKECVDRKTLNVVLSSQNSMKSYTRNAWIGSHD</sequence>
<organism evidence="1">
    <name type="scientific">Cacopsylla melanoneura</name>
    <dbReference type="NCBI Taxonomy" id="428564"/>
    <lineage>
        <taxon>Eukaryota</taxon>
        <taxon>Metazoa</taxon>
        <taxon>Ecdysozoa</taxon>
        <taxon>Arthropoda</taxon>
        <taxon>Hexapoda</taxon>
        <taxon>Insecta</taxon>
        <taxon>Pterygota</taxon>
        <taxon>Neoptera</taxon>
        <taxon>Paraneoptera</taxon>
        <taxon>Hemiptera</taxon>
        <taxon>Sternorrhyncha</taxon>
        <taxon>Psylloidea</taxon>
        <taxon>Psyllidae</taxon>
        <taxon>Psyllinae</taxon>
        <taxon>Cacopsylla</taxon>
    </lineage>
</organism>